<dbReference type="AlphaFoldDB" id="A0AAD2FIP4"/>
<keyword evidence="9" id="KW-1185">Reference proteome</keyword>
<feature type="region of interest" description="Disordered" evidence="6">
    <location>
        <begin position="357"/>
        <end position="385"/>
    </location>
</feature>
<feature type="compositionally biased region" description="Polar residues" evidence="6">
    <location>
        <begin position="254"/>
        <end position="263"/>
    </location>
</feature>
<feature type="domain" description="Photolyase/cryptochrome alpha/beta" evidence="7">
    <location>
        <begin position="37"/>
        <end position="194"/>
    </location>
</feature>
<comment type="similarity">
    <text evidence="1">Belongs to the DNA photolyase class-1 family.</text>
</comment>
<dbReference type="InterPro" id="IPR036155">
    <property type="entry name" value="Crypto/Photolyase_N_sf"/>
</dbReference>
<feature type="compositionally biased region" description="Basic residues" evidence="6">
    <location>
        <begin position="239"/>
        <end position="250"/>
    </location>
</feature>
<dbReference type="SUPFAM" id="SSF52425">
    <property type="entry name" value="Cryptochrome/photolyase, N-terminal domain"/>
    <property type="match status" value="1"/>
</dbReference>
<dbReference type="GO" id="GO:0000719">
    <property type="term" value="P:photoreactive repair"/>
    <property type="evidence" value="ECO:0007669"/>
    <property type="project" value="TreeGrafter"/>
</dbReference>
<evidence type="ECO:0000256" key="4">
    <source>
        <dbReference type="PIRSR" id="PIRSR602081-1"/>
    </source>
</evidence>
<keyword evidence="3 4" id="KW-0274">FAD</keyword>
<dbReference type="Proteomes" id="UP001295423">
    <property type="component" value="Unassembled WGS sequence"/>
</dbReference>
<feature type="site" description="Electron transfer via tryptophanyl radical" evidence="5">
    <location>
        <position position="601"/>
    </location>
</feature>
<name>A0AAD2FIP4_9STRA</name>
<proteinExistence type="inferred from homology"/>
<evidence type="ECO:0000313" key="8">
    <source>
        <dbReference type="EMBL" id="CAJ1943377.1"/>
    </source>
</evidence>
<evidence type="ECO:0000313" key="9">
    <source>
        <dbReference type="Proteomes" id="UP001295423"/>
    </source>
</evidence>
<dbReference type="SUPFAM" id="SSF48173">
    <property type="entry name" value="Cryptochrome/photolyase FAD-binding domain"/>
    <property type="match status" value="1"/>
</dbReference>
<evidence type="ECO:0000256" key="3">
    <source>
        <dbReference type="ARBA" id="ARBA00022827"/>
    </source>
</evidence>
<protein>
    <recommendedName>
        <fullName evidence="7">Photolyase/cryptochrome alpha/beta domain-containing protein</fullName>
    </recommendedName>
</protein>
<feature type="binding site" evidence="4">
    <location>
        <begin position="418"/>
        <end position="422"/>
    </location>
    <ligand>
        <name>FAD</name>
        <dbReference type="ChEBI" id="CHEBI:57692"/>
    </ligand>
</feature>
<dbReference type="PROSITE" id="PS51645">
    <property type="entry name" value="PHR_CRY_ALPHA_BETA"/>
    <property type="match status" value="1"/>
</dbReference>
<dbReference type="Gene3D" id="1.25.40.80">
    <property type="match status" value="1"/>
</dbReference>
<dbReference type="InterPro" id="IPR036134">
    <property type="entry name" value="Crypto/Photolyase_FAD-like_sf"/>
</dbReference>
<dbReference type="InterPro" id="IPR002081">
    <property type="entry name" value="Cryptochrome/DNA_photolyase_1"/>
</dbReference>
<dbReference type="PRINTS" id="PR00147">
    <property type="entry name" value="DNAPHOTLYASE"/>
</dbReference>
<keyword evidence="2 4" id="KW-0285">Flavoprotein</keyword>
<evidence type="ECO:0000259" key="7">
    <source>
        <dbReference type="PROSITE" id="PS51645"/>
    </source>
</evidence>
<dbReference type="EMBL" id="CAKOGP040001113">
    <property type="protein sequence ID" value="CAJ1943377.1"/>
    <property type="molecule type" value="Genomic_DNA"/>
</dbReference>
<gene>
    <name evidence="8" type="ORF">CYCCA115_LOCUS8409</name>
</gene>
<dbReference type="Pfam" id="PF00875">
    <property type="entry name" value="DNA_photolyase"/>
    <property type="match status" value="1"/>
</dbReference>
<feature type="compositionally biased region" description="Basic and acidic residues" evidence="6">
    <location>
        <begin position="357"/>
        <end position="368"/>
    </location>
</feature>
<dbReference type="Gene3D" id="3.40.50.620">
    <property type="entry name" value="HUPs"/>
    <property type="match status" value="1"/>
</dbReference>
<dbReference type="GO" id="GO:0071949">
    <property type="term" value="F:FAD binding"/>
    <property type="evidence" value="ECO:0007669"/>
    <property type="project" value="TreeGrafter"/>
</dbReference>
<dbReference type="GO" id="GO:0003677">
    <property type="term" value="F:DNA binding"/>
    <property type="evidence" value="ECO:0007669"/>
    <property type="project" value="TreeGrafter"/>
</dbReference>
<organism evidence="8 9">
    <name type="scientific">Cylindrotheca closterium</name>
    <dbReference type="NCBI Taxonomy" id="2856"/>
    <lineage>
        <taxon>Eukaryota</taxon>
        <taxon>Sar</taxon>
        <taxon>Stramenopiles</taxon>
        <taxon>Ochrophyta</taxon>
        <taxon>Bacillariophyta</taxon>
        <taxon>Bacillariophyceae</taxon>
        <taxon>Bacillariophycidae</taxon>
        <taxon>Bacillariales</taxon>
        <taxon>Bacillariaceae</taxon>
        <taxon>Cylindrotheca</taxon>
    </lineage>
</organism>
<dbReference type="Pfam" id="PF03441">
    <property type="entry name" value="FAD_binding_7"/>
    <property type="match status" value="1"/>
</dbReference>
<accession>A0AAD2FIP4</accession>
<evidence type="ECO:0000256" key="2">
    <source>
        <dbReference type="ARBA" id="ARBA00022630"/>
    </source>
</evidence>
<dbReference type="InterPro" id="IPR014729">
    <property type="entry name" value="Rossmann-like_a/b/a_fold"/>
</dbReference>
<dbReference type="InterPro" id="IPR005101">
    <property type="entry name" value="Cryptochr/Photolyase_FAD-bd"/>
</dbReference>
<comment type="caution">
    <text evidence="8">The sequence shown here is derived from an EMBL/GenBank/DDBJ whole genome shotgun (WGS) entry which is preliminary data.</text>
</comment>
<evidence type="ECO:0000256" key="6">
    <source>
        <dbReference type="SAM" id="MobiDB-lite"/>
    </source>
</evidence>
<comment type="cofactor">
    <cofactor evidence="4">
        <name>FAD</name>
        <dbReference type="ChEBI" id="CHEBI:57692"/>
    </cofactor>
    <text evidence="4">Binds 1 FAD per subunit.</text>
</comment>
<reference evidence="8" key="1">
    <citation type="submission" date="2023-08" db="EMBL/GenBank/DDBJ databases">
        <authorList>
            <person name="Audoor S."/>
            <person name="Bilcke G."/>
        </authorList>
    </citation>
    <scope>NUCLEOTIDE SEQUENCE</scope>
</reference>
<evidence type="ECO:0000256" key="1">
    <source>
        <dbReference type="ARBA" id="ARBA00005862"/>
    </source>
</evidence>
<feature type="site" description="Electron transfer via tryptophanyl radical" evidence="5">
    <location>
        <position position="578"/>
    </location>
</feature>
<dbReference type="GO" id="GO:0003904">
    <property type="term" value="F:deoxyribodipyrimidine photo-lyase activity"/>
    <property type="evidence" value="ECO:0007669"/>
    <property type="project" value="TreeGrafter"/>
</dbReference>
<sequence length="695" mass="78946">MTNNKEIVVVLGEAPPPKPQPPSATASAESNSRRRRRRRLIWHRRDLRLHDNELYAIYNELNSINSSPNHNKGDDAEGCDHNESLSFECISLFIFDPKYFHPQPSLACPKEYDTIWCGPHATQATIEAVHGLRQKLRSIGGELLVRTGDPTSLVPQLADEIKADEIVFGEEPGTYERAVAQQLQQHHYWNQNPWGSYDDSPPSSSLELKSVIGYTLFHPNDLPTDPDQWSKLAHPKQQTSKKKQKNKKKAVQQTRPSNPTTAFGNRVDVSPERFKGICRIMGDFRKAARSSAKVRPLYQTPTKLNIPSTAANMESGTIPTLNELMAPALKSERPIMGMERDLLVAVVDRITLDRESQREAIADKDSSRQVDNGPPAGHSSRPKRTEDAALQRLDDFISSGRAAVADRSRADVATNDHSSRFSVHLALGTLSPRAIYWRVVQQNDDEEHASCQWLASHLEMRDFFLYTAFANDKYLFSTKGIPRSNKRKQPPNSKNRKNQKNSKNVILKEDVGDANESSQIIWKSPAVYKSTWIRWATGNTHFPLIDAAMRELMTTGYCSNRVRQNVASFLTKDLQMDWRAGAEWFQFWLEDHCVGANYGNWLYFSGVGPDPKNRHFRSLSQMKKYDRHYNDAPSGSYVQKWVPELLCDGSSDNPETLFRPWDFNVPGFEDPIVDPTSQYIWQDAQRLAETGNLLE</sequence>
<feature type="site" description="Electron transfer via tryptophanyl radical" evidence="5">
    <location>
        <position position="522"/>
    </location>
</feature>
<evidence type="ECO:0000256" key="5">
    <source>
        <dbReference type="PIRSR" id="PIRSR602081-2"/>
    </source>
</evidence>
<dbReference type="InterPro" id="IPR006050">
    <property type="entry name" value="DNA_photolyase_N"/>
</dbReference>
<feature type="region of interest" description="Disordered" evidence="6">
    <location>
        <begin position="1"/>
        <end position="35"/>
    </location>
</feature>
<dbReference type="PANTHER" id="PTHR11455:SF22">
    <property type="entry name" value="CRYPTOCHROME DASH"/>
    <property type="match status" value="1"/>
</dbReference>
<feature type="compositionally biased region" description="Basic residues" evidence="6">
    <location>
        <begin position="484"/>
        <end position="500"/>
    </location>
</feature>
<feature type="region of interest" description="Disordered" evidence="6">
    <location>
        <begin position="480"/>
        <end position="503"/>
    </location>
</feature>
<feature type="region of interest" description="Disordered" evidence="6">
    <location>
        <begin position="225"/>
        <end position="265"/>
    </location>
</feature>
<dbReference type="PANTHER" id="PTHR11455">
    <property type="entry name" value="CRYPTOCHROME"/>
    <property type="match status" value="1"/>
</dbReference>
<dbReference type="Gene3D" id="1.10.579.10">
    <property type="entry name" value="DNA Cyclobutane Dipyrimidine Photolyase, subunit A, domain 3"/>
    <property type="match status" value="1"/>
</dbReference>